<organism evidence="2 3">
    <name type="scientific">Hypsibius exemplaris</name>
    <name type="common">Freshwater tardigrade</name>
    <dbReference type="NCBI Taxonomy" id="2072580"/>
    <lineage>
        <taxon>Eukaryota</taxon>
        <taxon>Metazoa</taxon>
        <taxon>Ecdysozoa</taxon>
        <taxon>Tardigrada</taxon>
        <taxon>Eutardigrada</taxon>
        <taxon>Parachela</taxon>
        <taxon>Hypsibioidea</taxon>
        <taxon>Hypsibiidae</taxon>
        <taxon>Hypsibius</taxon>
    </lineage>
</organism>
<dbReference type="Proteomes" id="UP000192578">
    <property type="component" value="Unassembled WGS sequence"/>
</dbReference>
<proteinExistence type="predicted"/>
<evidence type="ECO:0000313" key="2">
    <source>
        <dbReference type="EMBL" id="OWA51705.1"/>
    </source>
</evidence>
<name>A0A9X6NCN6_HYPEX</name>
<accession>A0A9X6NCN6</accession>
<keyword evidence="3" id="KW-1185">Reference proteome</keyword>
<gene>
    <name evidence="2" type="ORF">BV898_16177</name>
</gene>
<evidence type="ECO:0000256" key="1">
    <source>
        <dbReference type="SAM" id="MobiDB-lite"/>
    </source>
</evidence>
<protein>
    <submittedName>
        <fullName evidence="2">Uncharacterized protein</fullName>
    </submittedName>
</protein>
<dbReference type="EMBL" id="MTYJ01000236">
    <property type="protein sequence ID" value="OWA51705.1"/>
    <property type="molecule type" value="Genomic_DNA"/>
</dbReference>
<sequence>MSDPNLRPLRTVRDLRDNTWMVRDGLAEIELKKTEPSRRYELSKVPYLGTDGTATALDIVPHPRKIYEDDSDYIKRSKRGGSKHLIWWHPDYPLEMEPEKSRRLLRPKPAEWSVHPASLLPNPHANFAKVRKLPPTHTEPPPTEAPRRPGKVPRLEPSQLVAATGAPRKAAWEPELKTKGHNFYKIITNGYLPPYLHESRKVRYFESLLERPKTEQEKLQDQLFHEQRQHNRKLRERAQRFDRMTRGKPSWTEREHMNTRSYLFPQGWGRGMRAPPVEKKAVRAAVEIPPIPSMNSFS</sequence>
<comment type="caution">
    <text evidence="2">The sequence shown here is derived from an EMBL/GenBank/DDBJ whole genome shotgun (WGS) entry which is preliminary data.</text>
</comment>
<dbReference type="OrthoDB" id="10012494at2759"/>
<feature type="region of interest" description="Disordered" evidence="1">
    <location>
        <begin position="132"/>
        <end position="154"/>
    </location>
</feature>
<evidence type="ECO:0000313" key="3">
    <source>
        <dbReference type="Proteomes" id="UP000192578"/>
    </source>
</evidence>
<dbReference type="AlphaFoldDB" id="A0A9X6NCN6"/>
<reference evidence="3" key="1">
    <citation type="submission" date="2017-01" db="EMBL/GenBank/DDBJ databases">
        <title>Comparative genomics of anhydrobiosis in the tardigrade Hypsibius dujardini.</title>
        <authorList>
            <person name="Yoshida Y."/>
            <person name="Koutsovoulos G."/>
            <person name="Laetsch D."/>
            <person name="Stevens L."/>
            <person name="Kumar S."/>
            <person name="Horikawa D."/>
            <person name="Ishino K."/>
            <person name="Komine S."/>
            <person name="Tomita M."/>
            <person name="Blaxter M."/>
            <person name="Arakawa K."/>
        </authorList>
    </citation>
    <scope>NUCLEOTIDE SEQUENCE [LARGE SCALE GENOMIC DNA]</scope>
    <source>
        <strain evidence="3">Z151</strain>
    </source>
</reference>